<accession>A0A5S5BXD7</accession>
<feature type="compositionally biased region" description="Polar residues" evidence="1">
    <location>
        <begin position="34"/>
        <end position="49"/>
    </location>
</feature>
<proteinExistence type="predicted"/>
<feature type="signal peptide" evidence="2">
    <location>
        <begin position="1"/>
        <end position="23"/>
    </location>
</feature>
<protein>
    <recommendedName>
        <fullName evidence="5">Macroglobulin domain-containing protein</fullName>
    </recommendedName>
</protein>
<evidence type="ECO:0000313" key="3">
    <source>
        <dbReference type="EMBL" id="TYP70800.1"/>
    </source>
</evidence>
<feature type="region of interest" description="Disordered" evidence="1">
    <location>
        <begin position="26"/>
        <end position="53"/>
    </location>
</feature>
<keyword evidence="4" id="KW-1185">Reference proteome</keyword>
<dbReference type="OrthoDB" id="2682226at2"/>
<dbReference type="RefSeq" id="WP_148932341.1">
    <property type="nucleotide sequence ID" value="NZ_VNHS01000011.1"/>
</dbReference>
<organism evidence="3 4">
    <name type="scientific">Paenibacillus methanolicus</name>
    <dbReference type="NCBI Taxonomy" id="582686"/>
    <lineage>
        <taxon>Bacteria</taxon>
        <taxon>Bacillati</taxon>
        <taxon>Bacillota</taxon>
        <taxon>Bacilli</taxon>
        <taxon>Bacillales</taxon>
        <taxon>Paenibacillaceae</taxon>
        <taxon>Paenibacillus</taxon>
    </lineage>
</organism>
<evidence type="ECO:0000256" key="2">
    <source>
        <dbReference type="SAM" id="SignalP"/>
    </source>
</evidence>
<sequence>MKKWLSMVVIAAMLAGGIMPAGAEGEAGGVNDASEMQQGAQSPQSSGISQDLPLPAGDAAQGLAAVQTPGVLKLNLPGEYIVTDVDAKIRRLNTPTEDYVYAAYDEVNGQIDYASRMTLGEGEHYRLSLTARLVDRNGGKEFLYHEKMDLTYDQLVAKSSWEMNADTVQVTVDSTALEGYGEFDVQFLAGEGREKEWLHNRGYRGDFTLLINPSQVSYAWSTWKNGIGYIHKEKLSIDGDMTFKLNEQDLGREKAIVSLPLAASQRAYVYTTETTFQFPSGVSKLFISRGRYAMGINDELGSGTELQWHSDYREITEDTAYEFGQPGMVIESFEASRDEINADTPVRRGDFELRWVYGANASEYHAEYELKHANGARIASFNVTESEDAQLRLYAAIEPSLKSGKYLLTATVTYPGFSESLTANRSFEILGMDSNEVNGSLIRAENETGAPLQNGQLFVYEAFPYTYELETPQYYYSPIFVGEPVEPGAFFVPNAYLLAGRRYEVMIIGQASNSRQRVVYHKTITGGQGEVSFHAASLSKTIFASSHATVSDRLLLSVMSEQNGYISWPMLLPFEQNGQAVAYVQTSNAIQATAVLHDSSTDRGYYLERALRVNQGTPQLVNLEGALMRLTPPAGFQDGTIAISSSKIAETSDASEYYVNQGTTADVRYAITKDGYRYTFRSAISDIQQNVAFSVGSREVYMNDADVISAGRINQKVYTDFYEGSEKANLVKVEPLSAEKPAASEGSLTFKSMTAEGPRTITVEEEQEGLRYPNPASAAVASLPTDEENGESVLEYQLVDKDNREVGERIRTSSFDSVEIDAPRDEGEYRLQLVNQLFPDDLKSYSGQTLLTNIGQARQEKRIQLTGSAKYPVLSWGGSGELWSIGKESQRFLLEEDHSIVLDAALIKPDANYVLHIQGGVLVTGVRIPFYTQLHLTGEELLRSSSLTVAEGQAPITIILPTNLKNSARG</sequence>
<evidence type="ECO:0000313" key="4">
    <source>
        <dbReference type="Proteomes" id="UP000323257"/>
    </source>
</evidence>
<dbReference type="AlphaFoldDB" id="A0A5S5BXD7"/>
<evidence type="ECO:0008006" key="5">
    <source>
        <dbReference type="Google" id="ProtNLM"/>
    </source>
</evidence>
<dbReference type="EMBL" id="VNHS01000011">
    <property type="protein sequence ID" value="TYP70800.1"/>
    <property type="molecule type" value="Genomic_DNA"/>
</dbReference>
<gene>
    <name evidence="3" type="ORF">BCM02_111308</name>
</gene>
<keyword evidence="2" id="KW-0732">Signal</keyword>
<evidence type="ECO:0000256" key="1">
    <source>
        <dbReference type="SAM" id="MobiDB-lite"/>
    </source>
</evidence>
<name>A0A5S5BXD7_9BACL</name>
<reference evidence="3 4" key="1">
    <citation type="submission" date="2019-07" db="EMBL/GenBank/DDBJ databases">
        <title>Genomic Encyclopedia of Type Strains, Phase III (KMG-III): the genomes of soil and plant-associated and newly described type strains.</title>
        <authorList>
            <person name="Whitman W."/>
        </authorList>
    </citation>
    <scope>NUCLEOTIDE SEQUENCE [LARGE SCALE GENOMIC DNA]</scope>
    <source>
        <strain evidence="3 4">BL24</strain>
    </source>
</reference>
<comment type="caution">
    <text evidence="3">The sequence shown here is derived from an EMBL/GenBank/DDBJ whole genome shotgun (WGS) entry which is preliminary data.</text>
</comment>
<feature type="chain" id="PRO_5024462483" description="Macroglobulin domain-containing protein" evidence="2">
    <location>
        <begin position="24"/>
        <end position="970"/>
    </location>
</feature>
<dbReference type="Proteomes" id="UP000323257">
    <property type="component" value="Unassembled WGS sequence"/>
</dbReference>